<protein>
    <submittedName>
        <fullName evidence="1">Uncharacterized protein</fullName>
    </submittedName>
</protein>
<dbReference type="Gramene" id="ONK70580">
    <property type="protein sequence ID" value="ONK70580"/>
    <property type="gene ID" value="A4U43_C05F35200"/>
</dbReference>
<accession>A0A5P1F2D2</accession>
<gene>
    <name evidence="1" type="ORF">A4U43_C05F35200</name>
</gene>
<evidence type="ECO:0000313" key="1">
    <source>
        <dbReference type="EMBL" id="ONK70580.1"/>
    </source>
</evidence>
<evidence type="ECO:0000313" key="2">
    <source>
        <dbReference type="Proteomes" id="UP000243459"/>
    </source>
</evidence>
<dbReference type="Proteomes" id="UP000243459">
    <property type="component" value="Chromosome 5"/>
</dbReference>
<dbReference type="EMBL" id="CM007385">
    <property type="protein sequence ID" value="ONK70580.1"/>
    <property type="molecule type" value="Genomic_DNA"/>
</dbReference>
<sequence length="202" mass="22581">MKEPGVAAFRPLRRSMMRLLMAVDLRLRRRSPRGHGLDLVAERRAVPCRVARGSRLQRFLHRNRETRTRSLDLDLNSGETETLEKDLAGSFALQAPFILALQILLLTAWHALSTTSIGLGTQRVSFCLKLHEASSNIQQSLVSGDDFCGRLNVQAPVSEMQEADGVSEQIQAVVEVLGLMLSAPRVRIEILEVFRSRQRIAA</sequence>
<keyword evidence="2" id="KW-1185">Reference proteome</keyword>
<proteinExistence type="predicted"/>
<reference evidence="2" key="1">
    <citation type="journal article" date="2017" name="Nat. Commun.">
        <title>The asparagus genome sheds light on the origin and evolution of a young Y chromosome.</title>
        <authorList>
            <person name="Harkess A."/>
            <person name="Zhou J."/>
            <person name="Xu C."/>
            <person name="Bowers J.E."/>
            <person name="Van der Hulst R."/>
            <person name="Ayyampalayam S."/>
            <person name="Mercati F."/>
            <person name="Riccardi P."/>
            <person name="McKain M.R."/>
            <person name="Kakrana A."/>
            <person name="Tang H."/>
            <person name="Ray J."/>
            <person name="Groenendijk J."/>
            <person name="Arikit S."/>
            <person name="Mathioni S.M."/>
            <person name="Nakano M."/>
            <person name="Shan H."/>
            <person name="Telgmann-Rauber A."/>
            <person name="Kanno A."/>
            <person name="Yue Z."/>
            <person name="Chen H."/>
            <person name="Li W."/>
            <person name="Chen Y."/>
            <person name="Xu X."/>
            <person name="Zhang Y."/>
            <person name="Luo S."/>
            <person name="Chen H."/>
            <person name="Gao J."/>
            <person name="Mao Z."/>
            <person name="Pires J.C."/>
            <person name="Luo M."/>
            <person name="Kudrna D."/>
            <person name="Wing R.A."/>
            <person name="Meyers B.C."/>
            <person name="Yi K."/>
            <person name="Kong H."/>
            <person name="Lavrijsen P."/>
            <person name="Sunseri F."/>
            <person name="Falavigna A."/>
            <person name="Ye Y."/>
            <person name="Leebens-Mack J.H."/>
            <person name="Chen G."/>
        </authorList>
    </citation>
    <scope>NUCLEOTIDE SEQUENCE [LARGE SCALE GENOMIC DNA]</scope>
    <source>
        <strain evidence="2">cv. DH0086</strain>
    </source>
</reference>
<dbReference type="AlphaFoldDB" id="A0A5P1F2D2"/>
<organism evidence="1 2">
    <name type="scientific">Asparagus officinalis</name>
    <name type="common">Garden asparagus</name>
    <dbReference type="NCBI Taxonomy" id="4686"/>
    <lineage>
        <taxon>Eukaryota</taxon>
        <taxon>Viridiplantae</taxon>
        <taxon>Streptophyta</taxon>
        <taxon>Embryophyta</taxon>
        <taxon>Tracheophyta</taxon>
        <taxon>Spermatophyta</taxon>
        <taxon>Magnoliopsida</taxon>
        <taxon>Liliopsida</taxon>
        <taxon>Asparagales</taxon>
        <taxon>Asparagaceae</taxon>
        <taxon>Asparagoideae</taxon>
        <taxon>Asparagus</taxon>
    </lineage>
</organism>
<name>A0A5P1F2D2_ASPOF</name>